<dbReference type="RefSeq" id="WP_129049179.1">
    <property type="nucleotide sequence ID" value="NZ_SDHX01000002.1"/>
</dbReference>
<dbReference type="AlphaFoldDB" id="A0A4V1M620"/>
<comment type="caution">
    <text evidence="2">The sequence shown here is derived from an EMBL/GenBank/DDBJ whole genome shotgun (WGS) entry which is preliminary data.</text>
</comment>
<keyword evidence="3" id="KW-1185">Reference proteome</keyword>
<name>A0A4V1M620_9BACT</name>
<dbReference type="Proteomes" id="UP000290218">
    <property type="component" value="Unassembled WGS sequence"/>
</dbReference>
<evidence type="ECO:0000313" key="3">
    <source>
        <dbReference type="Proteomes" id="UP000290218"/>
    </source>
</evidence>
<dbReference type="EMBL" id="SDHX01000002">
    <property type="protein sequence ID" value="RXK53486.1"/>
    <property type="molecule type" value="Genomic_DNA"/>
</dbReference>
<evidence type="ECO:0000313" key="2">
    <source>
        <dbReference type="EMBL" id="RXK53486.1"/>
    </source>
</evidence>
<dbReference type="OrthoDB" id="174931at2"/>
<proteinExistence type="predicted"/>
<dbReference type="InterPro" id="IPR011990">
    <property type="entry name" value="TPR-like_helical_dom_sf"/>
</dbReference>
<gene>
    <name evidence="2" type="ORF">ESB00_17490</name>
</gene>
<feature type="domain" description="DUF5107" evidence="1">
    <location>
        <begin position="58"/>
        <end position="326"/>
    </location>
</feature>
<organism evidence="2 3">
    <name type="scientific">Oleiharenicola lentus</name>
    <dbReference type="NCBI Taxonomy" id="2508720"/>
    <lineage>
        <taxon>Bacteria</taxon>
        <taxon>Pseudomonadati</taxon>
        <taxon>Verrucomicrobiota</taxon>
        <taxon>Opitutia</taxon>
        <taxon>Opitutales</taxon>
        <taxon>Opitutaceae</taxon>
        <taxon>Oleiharenicola</taxon>
    </lineage>
</organism>
<protein>
    <submittedName>
        <fullName evidence="2">DUF5107 domain-containing protein</fullName>
    </submittedName>
</protein>
<dbReference type="SUPFAM" id="SSF48452">
    <property type="entry name" value="TPR-like"/>
    <property type="match status" value="1"/>
</dbReference>
<accession>A0A4V1M620</accession>
<dbReference type="InterPro" id="IPR033396">
    <property type="entry name" value="DUF5107"/>
</dbReference>
<dbReference type="Gene3D" id="1.25.40.10">
    <property type="entry name" value="Tetratricopeptide repeat domain"/>
    <property type="match status" value="1"/>
</dbReference>
<sequence length="672" mass="75952">MTTLSSAPYILPAGRFGGENPLPVFRSLNENFPLHLDPELPDEERRYAGWKAQFRMLPHRLQDDYDRTRQPRTFRSLVLQNEHLRAIFLPELGGRLVSLVHLAEQRELLDRNPVFQPANLAIRNAWFSGGIEWNMGCFGHHHLTCSPVFAARVHAPQGYDFLRLYEFDRTKVFPWQIDFHLPPGSRCLLVRVRLLNPHAHEIPMYWWSNIAVPETRGTRVLAPADTCLHNVGDQPLSIAKMPALFGQDASYSSSLPITHEFFYRLEDTRRPWIAAVAEDGKGLAQMSTSRLRGRKMFCWGMGSGGRNWQTYLSEPGRAYIEIQAGLGRLQAGCLPMPAHAEWSWTEAYGLLSGDPRTLHSPDWSVARSAAEQDMERLLSARELESWHQASAATATLPPSEMLHTGSGWGALERLRAERQGAHCYLPPEMEFPVSSLGAEQQPWLELLETGTLPARSATAADPGAYLIQDEWRWLLERALAAGRGDHWLSWYHLGVARLENHEPLGARSAWERSLALQPTAWAHRNLAQLARQQSQSAEALEHYTQAWACGPHTSALAIEYAQYLADLQLYERLDGFVRTLAPAFAAHERMSIFRALAALKAGRLAEVEPVFSHPFATIREGELTLTNLWFEWHARQLAARENVPFDAALLARAQREFPPPHNIDFRLLAGGS</sequence>
<reference evidence="2 3" key="1">
    <citation type="submission" date="2019-01" db="EMBL/GenBank/DDBJ databases">
        <title>Lacunisphaera sp. strain TWA-58.</title>
        <authorList>
            <person name="Chen W.-M."/>
        </authorList>
    </citation>
    <scope>NUCLEOTIDE SEQUENCE [LARGE SCALE GENOMIC DNA]</scope>
    <source>
        <strain evidence="2 3">TWA-58</strain>
    </source>
</reference>
<dbReference type="Pfam" id="PF17128">
    <property type="entry name" value="DUF5107"/>
    <property type="match status" value="1"/>
</dbReference>
<evidence type="ECO:0000259" key="1">
    <source>
        <dbReference type="Pfam" id="PF17128"/>
    </source>
</evidence>